<evidence type="ECO:0000313" key="4">
    <source>
        <dbReference type="Proteomes" id="UP000184330"/>
    </source>
</evidence>
<evidence type="ECO:0000256" key="1">
    <source>
        <dbReference type="SAM" id="MobiDB-lite"/>
    </source>
</evidence>
<keyword evidence="4" id="KW-1185">Reference proteome</keyword>
<feature type="region of interest" description="Disordered" evidence="1">
    <location>
        <begin position="94"/>
        <end position="151"/>
    </location>
</feature>
<organism evidence="3 4">
    <name type="scientific">Phialocephala subalpina</name>
    <dbReference type="NCBI Taxonomy" id="576137"/>
    <lineage>
        <taxon>Eukaryota</taxon>
        <taxon>Fungi</taxon>
        <taxon>Dikarya</taxon>
        <taxon>Ascomycota</taxon>
        <taxon>Pezizomycotina</taxon>
        <taxon>Leotiomycetes</taxon>
        <taxon>Helotiales</taxon>
        <taxon>Mollisiaceae</taxon>
        <taxon>Phialocephala</taxon>
        <taxon>Phialocephala fortinii species complex</taxon>
    </lineage>
</organism>
<feature type="compositionally biased region" description="Acidic residues" evidence="1">
    <location>
        <begin position="127"/>
        <end position="143"/>
    </location>
</feature>
<name>A0A1L7XK98_9HELO</name>
<keyword evidence="2" id="KW-0472">Membrane</keyword>
<dbReference type="AlphaFoldDB" id="A0A1L7XK98"/>
<feature type="compositionally biased region" description="Acidic residues" evidence="1">
    <location>
        <begin position="94"/>
        <end position="108"/>
    </location>
</feature>
<keyword evidence="2" id="KW-0812">Transmembrane</keyword>
<protein>
    <submittedName>
        <fullName evidence="3">Uncharacterized protein</fullName>
    </submittedName>
</protein>
<dbReference type="Proteomes" id="UP000184330">
    <property type="component" value="Unassembled WGS sequence"/>
</dbReference>
<sequence>MFWPSFDPASTYISDIRKTHVQNQEILNELYQLQRQRSYILKITDFMDTWQSSKCQTLWAILGALFVLGVVMDEYRKWDGIRRKLVKEFEEEIKVDEEESQDEGEDSVLGDAIGDQELQRRIKEEAGEMGEDGSDSEGIGDEELQNKRGCW</sequence>
<proteinExistence type="predicted"/>
<feature type="compositionally biased region" description="Basic and acidic residues" evidence="1">
    <location>
        <begin position="117"/>
        <end position="126"/>
    </location>
</feature>
<gene>
    <name evidence="3" type="ORF">PAC_15381</name>
</gene>
<accession>A0A1L7XK98</accession>
<evidence type="ECO:0000313" key="3">
    <source>
        <dbReference type="EMBL" id="CZR65481.1"/>
    </source>
</evidence>
<reference evidence="3 4" key="1">
    <citation type="submission" date="2016-03" db="EMBL/GenBank/DDBJ databases">
        <authorList>
            <person name="Ploux O."/>
        </authorList>
    </citation>
    <scope>NUCLEOTIDE SEQUENCE [LARGE SCALE GENOMIC DNA]</scope>
    <source>
        <strain evidence="3 4">UAMH 11012</strain>
    </source>
</reference>
<evidence type="ECO:0000256" key="2">
    <source>
        <dbReference type="SAM" id="Phobius"/>
    </source>
</evidence>
<feature type="transmembrane region" description="Helical" evidence="2">
    <location>
        <begin position="57"/>
        <end position="75"/>
    </location>
</feature>
<keyword evidence="2" id="KW-1133">Transmembrane helix</keyword>
<dbReference type="EMBL" id="FJOG01000031">
    <property type="protein sequence ID" value="CZR65481.1"/>
    <property type="molecule type" value="Genomic_DNA"/>
</dbReference>